<dbReference type="EMBL" id="JABTTY010000001">
    <property type="protein sequence ID" value="MBE7524879.1"/>
    <property type="molecule type" value="Genomic_DNA"/>
</dbReference>
<dbReference type="Gene3D" id="3.40.50.150">
    <property type="entry name" value="Vaccinia Virus protein VP39"/>
    <property type="match status" value="1"/>
</dbReference>
<dbReference type="SUPFAM" id="SSF53335">
    <property type="entry name" value="S-adenosyl-L-methionine-dependent methyltransferases"/>
    <property type="match status" value="1"/>
</dbReference>
<name>A0A928TRN9_UNCKA</name>
<dbReference type="InterPro" id="IPR029063">
    <property type="entry name" value="SAM-dependent_MTases_sf"/>
</dbReference>
<protein>
    <submittedName>
        <fullName evidence="2">Class I SAM-dependent methyltransferase</fullName>
    </submittedName>
</protein>
<dbReference type="PANTHER" id="PTHR43591">
    <property type="entry name" value="METHYLTRANSFERASE"/>
    <property type="match status" value="1"/>
</dbReference>
<dbReference type="AlphaFoldDB" id="A0A928TRN9"/>
<dbReference type="GO" id="GO:0032259">
    <property type="term" value="P:methylation"/>
    <property type="evidence" value="ECO:0007669"/>
    <property type="project" value="UniProtKB-KW"/>
</dbReference>
<feature type="domain" description="Methyltransferase" evidence="1">
    <location>
        <begin position="68"/>
        <end position="163"/>
    </location>
</feature>
<sequence>MPIKVHASLAPPDPYMDFSLAHVEKIYRSWGRHPLFYKAACAITFLGRERRLRQMAVDALALRHGDTVLDVACGTGLNFEFLERAVGPKGNIVAFDYSKEMLEAAQKRAQNRGWNNIRFLQGDAAELELDTPVNAVISVLGISAIPRHMMALERAVAALRPNGNISIMDARLPTGFWSMFNPLIAFVYTRWASWDYTKTIPNDIRRYIKDANMETLNGGTIFIVHGPKPNP</sequence>
<dbReference type="Proteomes" id="UP000710385">
    <property type="component" value="Unassembled WGS sequence"/>
</dbReference>
<organism evidence="2 3">
    <name type="scientific">candidate division WWE3 bacterium</name>
    <dbReference type="NCBI Taxonomy" id="2053526"/>
    <lineage>
        <taxon>Bacteria</taxon>
        <taxon>Katanobacteria</taxon>
    </lineage>
</organism>
<proteinExistence type="predicted"/>
<gene>
    <name evidence="2" type="ORF">HS096_00555</name>
</gene>
<evidence type="ECO:0000313" key="3">
    <source>
        <dbReference type="Proteomes" id="UP000710385"/>
    </source>
</evidence>
<dbReference type="PANTHER" id="PTHR43591:SF24">
    <property type="entry name" value="2-METHOXY-6-POLYPRENYL-1,4-BENZOQUINOL METHYLASE, MITOCHONDRIAL"/>
    <property type="match status" value="1"/>
</dbReference>
<dbReference type="CDD" id="cd02440">
    <property type="entry name" value="AdoMet_MTases"/>
    <property type="match status" value="1"/>
</dbReference>
<reference evidence="2" key="1">
    <citation type="submission" date="2020-05" db="EMBL/GenBank/DDBJ databases">
        <title>High-Quality Genomes of Partial-Nitritation/Anammox System by Hierarchical Clustering Based Hybrid Assembly.</title>
        <authorList>
            <person name="Liu L."/>
            <person name="Wang Y."/>
            <person name="Che Y."/>
            <person name="Chen Y."/>
            <person name="Xia Y."/>
            <person name="Luo R."/>
            <person name="Cheng S.H."/>
            <person name="Zheng C."/>
            <person name="Zhang T."/>
        </authorList>
    </citation>
    <scope>NUCLEOTIDE SEQUENCE</scope>
    <source>
        <strain evidence="2">H1_PAT1</strain>
    </source>
</reference>
<dbReference type="Pfam" id="PF13649">
    <property type="entry name" value="Methyltransf_25"/>
    <property type="match status" value="1"/>
</dbReference>
<evidence type="ECO:0000259" key="1">
    <source>
        <dbReference type="Pfam" id="PF13649"/>
    </source>
</evidence>
<dbReference type="GO" id="GO:0008168">
    <property type="term" value="F:methyltransferase activity"/>
    <property type="evidence" value="ECO:0007669"/>
    <property type="project" value="UniProtKB-KW"/>
</dbReference>
<dbReference type="InterPro" id="IPR041698">
    <property type="entry name" value="Methyltransf_25"/>
</dbReference>
<keyword evidence="2" id="KW-0808">Transferase</keyword>
<evidence type="ECO:0000313" key="2">
    <source>
        <dbReference type="EMBL" id="MBE7524879.1"/>
    </source>
</evidence>
<comment type="caution">
    <text evidence="2">The sequence shown here is derived from an EMBL/GenBank/DDBJ whole genome shotgun (WGS) entry which is preliminary data.</text>
</comment>
<keyword evidence="2" id="KW-0489">Methyltransferase</keyword>
<accession>A0A928TRN9</accession>